<dbReference type="SUPFAM" id="SSF56112">
    <property type="entry name" value="Protein kinase-like (PK-like)"/>
    <property type="match status" value="1"/>
</dbReference>
<dbReference type="PANTHER" id="PTHR24351">
    <property type="entry name" value="RIBOSOMAL PROTEIN S6 KINASE"/>
    <property type="match status" value="1"/>
</dbReference>
<evidence type="ECO:0000313" key="7">
    <source>
        <dbReference type="EMBL" id="VUZ39502.1"/>
    </source>
</evidence>
<sequence>MTSSDFEFLRVIAKGRYSRIYEARRKDSGGSTRLCAIKLFTKFDPKSAEYILREEYILRRIAAAQNHSPFIITYFESMRFREYPVFVLSRGCGMDLFDLTFKSGRMTEGQAKFYACELICGLEHLHSLNIVHCDIKPENILLYHSGHIMITDFDLAMDQSMNGDPKFRKHAGGTLGYEAPEILKGVTCTRKSDVWSMAAVVADLICPSRLTTTKEELERLKPGEWDRGFLNDISISFRLFFIHCFEENYRLRPSIWEIKTLDFFNDVNWQDVADLKLTPPFNFLYEEISPQRLPQKGNINDDSVVGKGLGPAELRHEIGSARSTSWKNIVYNSEEYSILSRPPSLEFNEHGEWVPFQNNDISEYKPKISRLRRFINRLFGCFIRNNPE</sequence>
<keyword evidence="8" id="KW-1185">Reference proteome</keyword>
<evidence type="ECO:0000256" key="3">
    <source>
        <dbReference type="ARBA" id="ARBA00022741"/>
    </source>
</evidence>
<name>A0A564XWU1_HYMDI</name>
<dbReference type="Gene3D" id="3.30.200.20">
    <property type="entry name" value="Phosphorylase Kinase, domain 1"/>
    <property type="match status" value="1"/>
</dbReference>
<keyword evidence="5" id="KW-0067">ATP-binding</keyword>
<dbReference type="PROSITE" id="PS00108">
    <property type="entry name" value="PROTEIN_KINASE_ST"/>
    <property type="match status" value="1"/>
</dbReference>
<evidence type="ECO:0000256" key="5">
    <source>
        <dbReference type="ARBA" id="ARBA00022840"/>
    </source>
</evidence>
<dbReference type="Pfam" id="PF00069">
    <property type="entry name" value="Pkinase"/>
    <property type="match status" value="1"/>
</dbReference>
<accession>A0A564XWU1</accession>
<keyword evidence="1" id="KW-0723">Serine/threonine-protein kinase</keyword>
<proteinExistence type="predicted"/>
<dbReference type="SMART" id="SM00220">
    <property type="entry name" value="S_TKc"/>
    <property type="match status" value="1"/>
</dbReference>
<keyword evidence="3" id="KW-0547">Nucleotide-binding</keyword>
<evidence type="ECO:0000256" key="2">
    <source>
        <dbReference type="ARBA" id="ARBA00022679"/>
    </source>
</evidence>
<keyword evidence="4" id="KW-0418">Kinase</keyword>
<dbReference type="PROSITE" id="PS50011">
    <property type="entry name" value="PROTEIN_KINASE_DOM"/>
    <property type="match status" value="1"/>
</dbReference>
<evidence type="ECO:0000256" key="1">
    <source>
        <dbReference type="ARBA" id="ARBA00022527"/>
    </source>
</evidence>
<keyword evidence="2" id="KW-0808">Transferase</keyword>
<dbReference type="InterPro" id="IPR000719">
    <property type="entry name" value="Prot_kinase_dom"/>
</dbReference>
<dbReference type="Gene3D" id="1.10.510.10">
    <property type="entry name" value="Transferase(Phosphotransferase) domain 1"/>
    <property type="match status" value="1"/>
</dbReference>
<dbReference type="CDD" id="cd00180">
    <property type="entry name" value="PKc"/>
    <property type="match status" value="1"/>
</dbReference>
<dbReference type="GO" id="GO:0005524">
    <property type="term" value="F:ATP binding"/>
    <property type="evidence" value="ECO:0007669"/>
    <property type="project" value="UniProtKB-KW"/>
</dbReference>
<dbReference type="InterPro" id="IPR011009">
    <property type="entry name" value="Kinase-like_dom_sf"/>
</dbReference>
<evidence type="ECO:0000313" key="8">
    <source>
        <dbReference type="Proteomes" id="UP000321570"/>
    </source>
</evidence>
<dbReference type="EMBL" id="CABIJS010000017">
    <property type="protein sequence ID" value="VUZ39502.1"/>
    <property type="molecule type" value="Genomic_DNA"/>
</dbReference>
<evidence type="ECO:0000256" key="4">
    <source>
        <dbReference type="ARBA" id="ARBA00022777"/>
    </source>
</evidence>
<feature type="domain" description="Protein kinase" evidence="6">
    <location>
        <begin position="6"/>
        <end position="264"/>
    </location>
</feature>
<evidence type="ECO:0000259" key="6">
    <source>
        <dbReference type="PROSITE" id="PS50011"/>
    </source>
</evidence>
<reference evidence="7 8" key="1">
    <citation type="submission" date="2019-07" db="EMBL/GenBank/DDBJ databases">
        <authorList>
            <person name="Jastrzebski P J."/>
            <person name="Paukszto L."/>
            <person name="Jastrzebski P J."/>
        </authorList>
    </citation>
    <scope>NUCLEOTIDE SEQUENCE [LARGE SCALE GENOMIC DNA]</scope>
    <source>
        <strain evidence="7 8">WMS-il1</strain>
    </source>
</reference>
<dbReference type="Proteomes" id="UP000321570">
    <property type="component" value="Unassembled WGS sequence"/>
</dbReference>
<dbReference type="AlphaFoldDB" id="A0A564XWU1"/>
<dbReference type="GO" id="GO:0004674">
    <property type="term" value="F:protein serine/threonine kinase activity"/>
    <property type="evidence" value="ECO:0007669"/>
    <property type="project" value="UniProtKB-KW"/>
</dbReference>
<dbReference type="InterPro" id="IPR008271">
    <property type="entry name" value="Ser/Thr_kinase_AS"/>
</dbReference>
<organism evidence="7 8">
    <name type="scientific">Hymenolepis diminuta</name>
    <name type="common">Rat tapeworm</name>
    <dbReference type="NCBI Taxonomy" id="6216"/>
    <lineage>
        <taxon>Eukaryota</taxon>
        <taxon>Metazoa</taxon>
        <taxon>Spiralia</taxon>
        <taxon>Lophotrochozoa</taxon>
        <taxon>Platyhelminthes</taxon>
        <taxon>Cestoda</taxon>
        <taxon>Eucestoda</taxon>
        <taxon>Cyclophyllidea</taxon>
        <taxon>Hymenolepididae</taxon>
        <taxon>Hymenolepis</taxon>
    </lineage>
</organism>
<protein>
    <recommendedName>
        <fullName evidence="6">Protein kinase domain-containing protein</fullName>
    </recommendedName>
</protein>
<gene>
    <name evidence="7" type="ORF">WMSIL1_LOCUS792</name>
</gene>